<reference evidence="3" key="1">
    <citation type="submission" date="2020-02" db="EMBL/GenBank/DDBJ databases">
        <authorList>
            <person name="Scholz U."/>
            <person name="Mascher M."/>
            <person name="Fiebig A."/>
        </authorList>
    </citation>
    <scope>NUCLEOTIDE SEQUENCE</scope>
</reference>
<dbReference type="OrthoDB" id="4206278at2759"/>
<dbReference type="Gene3D" id="3.90.810.10">
    <property type="entry name" value="CRIB domain"/>
    <property type="match status" value="1"/>
</dbReference>
<dbReference type="PANTHER" id="PTHR46325">
    <property type="entry name" value="CRIB DOMAIN-CONTAINING PROTEIN RIC8"/>
    <property type="match status" value="1"/>
</dbReference>
<feature type="compositionally biased region" description="Polar residues" evidence="1">
    <location>
        <begin position="152"/>
        <end position="165"/>
    </location>
</feature>
<protein>
    <recommendedName>
        <fullName evidence="2">CRIB domain-containing protein</fullName>
    </recommendedName>
</protein>
<dbReference type="PROSITE" id="PS50108">
    <property type="entry name" value="CRIB"/>
    <property type="match status" value="1"/>
</dbReference>
<sequence>MSIKMKGLLKGLRYISQIFDSKEQEMQIGYPTDVKHVAHIGWDGPSVNPPSWMNEFRSAPLSTLGTEAMTDQAPARFSSQDLDSGHGGFHDSPLRELPDQLAPNPRRQASAGSAVDSSSQSPAVPKHSRRNKSATGMPIDSPARELPLTRRNGANSALSTPTDSPTGDLPSIPKIARKKKTRTGTAGAVGGGGSTRSAKLKAQATSSDDAEGGENLPVIISTRAVEGMM</sequence>
<dbReference type="Pfam" id="PF00786">
    <property type="entry name" value="PBD"/>
    <property type="match status" value="1"/>
</dbReference>
<dbReference type="InterPro" id="IPR000095">
    <property type="entry name" value="CRIB_dom"/>
</dbReference>
<evidence type="ECO:0000259" key="2">
    <source>
        <dbReference type="PROSITE" id="PS50108"/>
    </source>
</evidence>
<dbReference type="Proteomes" id="UP000663760">
    <property type="component" value="Chromosome 1"/>
</dbReference>
<evidence type="ECO:0000313" key="4">
    <source>
        <dbReference type="Proteomes" id="UP000663760"/>
    </source>
</evidence>
<dbReference type="AlphaFoldDB" id="A0A7I8JZM7"/>
<organism evidence="3 4">
    <name type="scientific">Spirodela intermedia</name>
    <name type="common">Intermediate duckweed</name>
    <dbReference type="NCBI Taxonomy" id="51605"/>
    <lineage>
        <taxon>Eukaryota</taxon>
        <taxon>Viridiplantae</taxon>
        <taxon>Streptophyta</taxon>
        <taxon>Embryophyta</taxon>
        <taxon>Tracheophyta</taxon>
        <taxon>Spermatophyta</taxon>
        <taxon>Magnoliopsida</taxon>
        <taxon>Liliopsida</taxon>
        <taxon>Araceae</taxon>
        <taxon>Lemnoideae</taxon>
        <taxon>Spirodela</taxon>
    </lineage>
</organism>
<dbReference type="SMART" id="SM00285">
    <property type="entry name" value="PBD"/>
    <property type="match status" value="1"/>
</dbReference>
<accession>A0A7I8JZM7</accession>
<gene>
    <name evidence="3" type="ORF">SI8410_01001034</name>
</gene>
<feature type="compositionally biased region" description="Low complexity" evidence="1">
    <location>
        <begin position="108"/>
        <end position="125"/>
    </location>
</feature>
<keyword evidence="4" id="KW-1185">Reference proteome</keyword>
<evidence type="ECO:0000313" key="3">
    <source>
        <dbReference type="EMBL" id="CAA7388876.1"/>
    </source>
</evidence>
<evidence type="ECO:0000256" key="1">
    <source>
        <dbReference type="SAM" id="MobiDB-lite"/>
    </source>
</evidence>
<dbReference type="EMBL" id="LR746264">
    <property type="protein sequence ID" value="CAA7388876.1"/>
    <property type="molecule type" value="Genomic_DNA"/>
</dbReference>
<dbReference type="InterPro" id="IPR036936">
    <property type="entry name" value="CRIB_dom_sf"/>
</dbReference>
<dbReference type="CDD" id="cd00132">
    <property type="entry name" value="CRIB"/>
    <property type="match status" value="1"/>
</dbReference>
<proteinExistence type="predicted"/>
<name>A0A7I8JZM7_SPIIN</name>
<feature type="region of interest" description="Disordered" evidence="1">
    <location>
        <begin position="77"/>
        <end position="217"/>
    </location>
</feature>
<dbReference type="PANTHER" id="PTHR46325:SF39">
    <property type="entry name" value="CRIB DOMAIN-CONTAINING PROTEIN RIC8"/>
    <property type="match status" value="1"/>
</dbReference>
<feature type="compositionally biased region" description="Basic and acidic residues" evidence="1">
    <location>
        <begin position="88"/>
        <end position="98"/>
    </location>
</feature>
<feature type="domain" description="CRIB" evidence="2">
    <location>
        <begin position="28"/>
        <end position="41"/>
    </location>
</feature>